<proteinExistence type="inferred from homology"/>
<evidence type="ECO:0000256" key="3">
    <source>
        <dbReference type="RuleBase" id="RU000454"/>
    </source>
</evidence>
<dbReference type="SUPFAM" id="SSF50630">
    <property type="entry name" value="Acid proteases"/>
    <property type="match status" value="1"/>
</dbReference>
<evidence type="ECO:0000259" key="5">
    <source>
        <dbReference type="PROSITE" id="PS51767"/>
    </source>
</evidence>
<comment type="caution">
    <text evidence="6">The sequence shown here is derived from an EMBL/GenBank/DDBJ whole genome shotgun (WGS) entry which is preliminary data.</text>
</comment>
<dbReference type="InterPro" id="IPR021109">
    <property type="entry name" value="Peptidase_aspartic_dom_sf"/>
</dbReference>
<evidence type="ECO:0000313" key="7">
    <source>
        <dbReference type="Proteomes" id="UP001153365"/>
    </source>
</evidence>
<dbReference type="InterPro" id="IPR001461">
    <property type="entry name" value="Aspartic_peptidase_A1"/>
</dbReference>
<feature type="compositionally biased region" description="Polar residues" evidence="4">
    <location>
        <begin position="331"/>
        <end position="346"/>
    </location>
</feature>
<dbReference type="CDD" id="cd05471">
    <property type="entry name" value="pepsin_like"/>
    <property type="match status" value="1"/>
</dbReference>
<dbReference type="EMBL" id="CALTRL010000770">
    <property type="protein sequence ID" value="CAH7669590.1"/>
    <property type="molecule type" value="Genomic_DNA"/>
</dbReference>
<dbReference type="GO" id="GO:0004190">
    <property type="term" value="F:aspartic-type endopeptidase activity"/>
    <property type="evidence" value="ECO:0007669"/>
    <property type="project" value="UniProtKB-KW"/>
</dbReference>
<feature type="region of interest" description="Disordered" evidence="4">
    <location>
        <begin position="331"/>
        <end position="362"/>
    </location>
</feature>
<evidence type="ECO:0000256" key="2">
    <source>
        <dbReference type="ARBA" id="ARBA00022750"/>
    </source>
</evidence>
<evidence type="ECO:0000256" key="4">
    <source>
        <dbReference type="SAM" id="MobiDB-lite"/>
    </source>
</evidence>
<protein>
    <submittedName>
        <fullName evidence="6">Aspartic peptidase domain-containing protein</fullName>
    </submittedName>
</protein>
<evidence type="ECO:0000313" key="6">
    <source>
        <dbReference type="EMBL" id="CAH7669590.1"/>
    </source>
</evidence>
<name>A0AAV0AP70_PHAPC</name>
<reference evidence="6" key="1">
    <citation type="submission" date="2022-06" db="EMBL/GenBank/DDBJ databases">
        <authorList>
            <consortium name="SYNGENTA / RWTH Aachen University"/>
        </authorList>
    </citation>
    <scope>NUCLEOTIDE SEQUENCE</scope>
</reference>
<dbReference type="PANTHER" id="PTHR47966">
    <property type="entry name" value="BETA-SITE APP-CLEAVING ENZYME, ISOFORM A-RELATED"/>
    <property type="match status" value="1"/>
</dbReference>
<feature type="domain" description="Peptidase A1" evidence="5">
    <location>
        <begin position="12"/>
        <end position="327"/>
    </location>
</feature>
<comment type="similarity">
    <text evidence="1 3">Belongs to the peptidase A1 family.</text>
</comment>
<gene>
    <name evidence="6" type="ORF">PPACK8108_LOCUS4230</name>
</gene>
<dbReference type="InterPro" id="IPR033121">
    <property type="entry name" value="PEPTIDASE_A1"/>
</dbReference>
<dbReference type="GO" id="GO:0006508">
    <property type="term" value="P:proteolysis"/>
    <property type="evidence" value="ECO:0007669"/>
    <property type="project" value="UniProtKB-KW"/>
</dbReference>
<dbReference type="Gene3D" id="2.40.70.10">
    <property type="entry name" value="Acid Proteases"/>
    <property type="match status" value="2"/>
</dbReference>
<keyword evidence="7" id="KW-1185">Reference proteome</keyword>
<keyword evidence="3" id="KW-0378">Hydrolase</keyword>
<organism evidence="6 7">
    <name type="scientific">Phakopsora pachyrhizi</name>
    <name type="common">Asian soybean rust disease fungus</name>
    <dbReference type="NCBI Taxonomy" id="170000"/>
    <lineage>
        <taxon>Eukaryota</taxon>
        <taxon>Fungi</taxon>
        <taxon>Dikarya</taxon>
        <taxon>Basidiomycota</taxon>
        <taxon>Pucciniomycotina</taxon>
        <taxon>Pucciniomycetes</taxon>
        <taxon>Pucciniales</taxon>
        <taxon>Phakopsoraceae</taxon>
        <taxon>Phakopsora</taxon>
    </lineage>
</organism>
<dbReference type="InterPro" id="IPR034164">
    <property type="entry name" value="Pepsin-like_dom"/>
</dbReference>
<keyword evidence="3" id="KW-0645">Protease</keyword>
<accession>A0AAV0AP70</accession>
<sequence>MNITVVNTIVSYIATVKVGPNGQTYRLIIDTGSSTTWVGAAKSFLPTNPTTDEPFSLTYGSGTVSGLKSEEILSFSDQLTTKQPIGVASNAMGFDDVDGILGLGPVKLTVGSLEKRPTAEVPTVVDNLFTEKKINNKIVGVAFSPSNQTTSSNGLLTFGGVDNSRFQGPLQWIKRTDSQPASNYFGVNMTITAGKNTIMENSAGIVDTGTTLILISQEALQRYMALIPGSKLETGAASFISMPPSSVASVPVLEFDFGTFKATLNPEQQLLPASQARLFGVSPDKRYSFVNSVGGSFTGGLEFILGQKFLEHYYTAYDASTGAVGIAPHVTPSSAAQGGQAPKSQNPTPPELDPNPTSGASSKSTLSLGFNFTRIRGYSFTILAIGVLYHLL</sequence>
<dbReference type="AlphaFoldDB" id="A0AAV0AP70"/>
<evidence type="ECO:0000256" key="1">
    <source>
        <dbReference type="ARBA" id="ARBA00007447"/>
    </source>
</evidence>
<dbReference type="PROSITE" id="PS51767">
    <property type="entry name" value="PEPTIDASE_A1"/>
    <property type="match status" value="1"/>
</dbReference>
<dbReference type="Proteomes" id="UP001153365">
    <property type="component" value="Unassembled WGS sequence"/>
</dbReference>
<dbReference type="PROSITE" id="PS00141">
    <property type="entry name" value="ASP_PROTEASE"/>
    <property type="match status" value="2"/>
</dbReference>
<dbReference type="PRINTS" id="PR00792">
    <property type="entry name" value="PEPSIN"/>
</dbReference>
<dbReference type="PANTHER" id="PTHR47966:SF51">
    <property type="entry name" value="BETA-SITE APP-CLEAVING ENZYME, ISOFORM A-RELATED"/>
    <property type="match status" value="1"/>
</dbReference>
<keyword evidence="2 3" id="KW-0064">Aspartyl protease</keyword>
<dbReference type="Pfam" id="PF00026">
    <property type="entry name" value="Asp"/>
    <property type="match status" value="1"/>
</dbReference>
<dbReference type="InterPro" id="IPR001969">
    <property type="entry name" value="Aspartic_peptidase_AS"/>
</dbReference>